<keyword evidence="3" id="KW-1185">Reference proteome</keyword>
<evidence type="ECO:0000259" key="1">
    <source>
        <dbReference type="Pfam" id="PF06983"/>
    </source>
</evidence>
<accession>A0A4Z0BBV2</accession>
<dbReference type="PANTHER" id="PTHR33990:SF1">
    <property type="entry name" value="PROTEIN YJDN"/>
    <property type="match status" value="1"/>
</dbReference>
<dbReference type="Gene3D" id="3.10.180.10">
    <property type="entry name" value="2,3-Dihydroxybiphenyl 1,2-Dioxygenase, domain 1"/>
    <property type="match status" value="1"/>
</dbReference>
<dbReference type="Pfam" id="PF06983">
    <property type="entry name" value="3-dmu-9_3-mt"/>
    <property type="match status" value="1"/>
</dbReference>
<reference evidence="2 3" key="1">
    <citation type="submission" date="2019-03" db="EMBL/GenBank/DDBJ databases">
        <title>Ramlibacter sp. 18x22-1, whole genome shotgun sequence.</title>
        <authorList>
            <person name="Zhang X."/>
            <person name="Feng G."/>
            <person name="Zhu H."/>
        </authorList>
    </citation>
    <scope>NUCLEOTIDE SEQUENCE [LARGE SCALE GENOMIC DNA]</scope>
    <source>
        <strain evidence="2 3">18x22-1</strain>
    </source>
</reference>
<dbReference type="OrthoDB" id="9795306at2"/>
<dbReference type="Proteomes" id="UP000297839">
    <property type="component" value="Unassembled WGS sequence"/>
</dbReference>
<dbReference type="InterPro" id="IPR028973">
    <property type="entry name" value="PhnB-like"/>
</dbReference>
<dbReference type="SUPFAM" id="SSF54593">
    <property type="entry name" value="Glyoxalase/Bleomycin resistance protein/Dihydroxybiphenyl dioxygenase"/>
    <property type="match status" value="1"/>
</dbReference>
<dbReference type="PANTHER" id="PTHR33990">
    <property type="entry name" value="PROTEIN YJDN-RELATED"/>
    <property type="match status" value="1"/>
</dbReference>
<dbReference type="EMBL" id="SMLK01000010">
    <property type="protein sequence ID" value="TFY96666.1"/>
    <property type="molecule type" value="Genomic_DNA"/>
</dbReference>
<evidence type="ECO:0000313" key="3">
    <source>
        <dbReference type="Proteomes" id="UP000297839"/>
    </source>
</evidence>
<gene>
    <name evidence="2" type="ORF">EZ216_19985</name>
</gene>
<evidence type="ECO:0000313" key="2">
    <source>
        <dbReference type="EMBL" id="TFY96666.1"/>
    </source>
</evidence>
<dbReference type="InterPro" id="IPR029068">
    <property type="entry name" value="Glyas_Bleomycin-R_OHBP_Dase"/>
</dbReference>
<organism evidence="2 3">
    <name type="scientific">Ramlibacter humi</name>
    <dbReference type="NCBI Taxonomy" id="2530451"/>
    <lineage>
        <taxon>Bacteria</taxon>
        <taxon>Pseudomonadati</taxon>
        <taxon>Pseudomonadota</taxon>
        <taxon>Betaproteobacteria</taxon>
        <taxon>Burkholderiales</taxon>
        <taxon>Comamonadaceae</taxon>
        <taxon>Ramlibacter</taxon>
    </lineage>
</organism>
<proteinExistence type="predicted"/>
<comment type="caution">
    <text evidence="2">The sequence shown here is derived from an EMBL/GenBank/DDBJ whole genome shotgun (WGS) entry which is preliminary data.</text>
</comment>
<feature type="domain" description="PhnB-like" evidence="1">
    <location>
        <begin position="67"/>
        <end position="198"/>
    </location>
</feature>
<protein>
    <submittedName>
        <fullName evidence="2">VOC family protein</fullName>
    </submittedName>
</protein>
<dbReference type="AlphaFoldDB" id="A0A4Z0BBV2"/>
<name>A0A4Z0BBV2_9BURK</name>
<dbReference type="CDD" id="cd06588">
    <property type="entry name" value="PhnB_like"/>
    <property type="match status" value="1"/>
</dbReference>
<sequence>MLHEVGPYDSEPIRCRGAASSARNAKALQMPRSTMSSTCVACNGARAPVRYVDAVHIHSGDRMNACCPYLYFDGQAAEAMHAYQQALGGELKVLRYSDQPPGAGAAPPGCEPSDMNRVMHAMLMFEGGMLMCSDAPNKAMFEPAKGMSVNVSFTDAKRAQRVFEALSPDAQVRMPFGPTFWAEGFGMLVDRFGTPWMVGGGFKQP</sequence>